<feature type="compositionally biased region" description="Basic and acidic residues" evidence="1">
    <location>
        <begin position="1350"/>
        <end position="1377"/>
    </location>
</feature>
<feature type="transmembrane region" description="Helical" evidence="2">
    <location>
        <begin position="1195"/>
        <end position="1219"/>
    </location>
</feature>
<name>A0A3B0YYY7_9ZZZZ</name>
<feature type="transmembrane region" description="Helical" evidence="2">
    <location>
        <begin position="1165"/>
        <end position="1183"/>
    </location>
</feature>
<evidence type="ECO:0000313" key="3">
    <source>
        <dbReference type="EMBL" id="VAW86285.1"/>
    </source>
</evidence>
<feature type="transmembrane region" description="Helical" evidence="2">
    <location>
        <begin position="1301"/>
        <end position="1322"/>
    </location>
</feature>
<protein>
    <submittedName>
        <fullName evidence="3">Uncharacterized protein</fullName>
    </submittedName>
</protein>
<feature type="transmembrane region" description="Helical" evidence="2">
    <location>
        <begin position="469"/>
        <end position="488"/>
    </location>
</feature>
<feature type="region of interest" description="Disordered" evidence="1">
    <location>
        <begin position="620"/>
        <end position="639"/>
    </location>
</feature>
<organism evidence="3">
    <name type="scientific">hydrothermal vent metagenome</name>
    <dbReference type="NCBI Taxonomy" id="652676"/>
    <lineage>
        <taxon>unclassified sequences</taxon>
        <taxon>metagenomes</taxon>
        <taxon>ecological metagenomes</taxon>
    </lineage>
</organism>
<evidence type="ECO:0000256" key="1">
    <source>
        <dbReference type="SAM" id="MobiDB-lite"/>
    </source>
</evidence>
<feature type="transmembrane region" description="Helical" evidence="2">
    <location>
        <begin position="539"/>
        <end position="556"/>
    </location>
</feature>
<evidence type="ECO:0000256" key="2">
    <source>
        <dbReference type="SAM" id="Phobius"/>
    </source>
</evidence>
<keyword evidence="2" id="KW-0472">Membrane</keyword>
<proteinExistence type="predicted"/>
<reference evidence="3" key="1">
    <citation type="submission" date="2018-06" db="EMBL/GenBank/DDBJ databases">
        <authorList>
            <person name="Zhirakovskaya E."/>
        </authorList>
    </citation>
    <scope>NUCLEOTIDE SEQUENCE</scope>
</reference>
<accession>A0A3B0YYY7</accession>
<keyword evidence="2" id="KW-0812">Transmembrane</keyword>
<feature type="transmembrane region" description="Helical" evidence="2">
    <location>
        <begin position="509"/>
        <end position="527"/>
    </location>
</feature>
<keyword evidence="2" id="KW-1133">Transmembrane helix</keyword>
<feature type="transmembrane region" description="Helical" evidence="2">
    <location>
        <begin position="1240"/>
        <end position="1262"/>
    </location>
</feature>
<gene>
    <name evidence="3" type="ORF">MNBD_GAMMA18-236</name>
</gene>
<feature type="region of interest" description="Disordered" evidence="1">
    <location>
        <begin position="1339"/>
        <end position="1377"/>
    </location>
</feature>
<dbReference type="EMBL" id="UOFP01000132">
    <property type="protein sequence ID" value="VAW86285.1"/>
    <property type="molecule type" value="Genomic_DNA"/>
</dbReference>
<sequence length="1377" mass="151999">MTLRLVAFVCLFFASWAHASQPIAIPDELKGWVPWVLEGQGAVNCPFQYTDGKRHHCAWPEVLTLDLHHQGGSFNQYWTVYEKSLITLPGNLKHWPQEVTVDGKPVVVSNKRGLPHIELPKGRYQLAGRFLWNSLPNAINLPKNTGLVDVVIDKKKITFPRIEASGRLWLNQASTQATDALEDRLQVAVFRRVIDEVPLRMLTLLELNVTGKPREVVLGPLLSDDAVPLSISGKLPIRLESDGTLRLQVRPGRWLVEVEARYKAVVDHLSLMPSDLPDTETWVFDARPSLRLVEIAGVPSVDPRQTRLPNEWQNLPAYRVTKHDTMKIITKRRGDPVPTANVLRLNRHLWLDFSGDGYTFQDQINGQMRSEWRLNMSPEMSLGRAVVNGVDQLVTRLSEGEAQGVEVRQGNVSLQVDGRYLGDITTLPAVGWLSDFSQVEATLHLPPGWRLFAASGADSVGGASWLDRWTLLDIFLVLIGALAILRLFGRVWGAIALGCFILSWHESGAPQFIWLLVIAATALVRVAPEGRLHKSMLMIRYLSLLGLAVITIPYLIDTVRTAIYPQLEQPSVAAYQSAARVMQASHRLESDDMVSDMGFSGDIEMASSMAKSYPAKIASPPVSSSRYSDSVDPRAKVQTGPGLPDWRWSSVPVRWNGPVQQGQELGLTLISPAVTSSIKLLCVLLVLLLGLRLAGITLKGQRLAVETAKLGMIGLLVISPLSMMPSQAIAGEIPSPAILKELQSRLLAPAECLPQCAQISRMKLDVQPEQMRIMLEVHASEAVAIPVPSKIDGWMPTQVMLDGQADQALRGPQDALWVYVPKGKHQIQIAGPIRSVRTVQLPLPLQPRQIEVTANGWRVNGVHQDGSIEKSLQIEREVAENASEKPKVLVQTVLPPFVTVTRILRLGLEWQLETQVRRVSPLGSTIALEIPLIAGESVITDGIRVTEGRAAIQFAAQQQVVRWRSLLPLSDSISLKAADTLDWVEQWHLDVSPTWHVELSGIPQIHHQSSSGSWYPQWHPWPGEVLTIKISKPAGIEGQTKTIDQTQLLVMPGQRATDISLSMRLRSSQAEQHLVQLPEGAVLNAVKINGISQPIRQEEGGMVRLPLTPGEQRIDLDWQTATGISTLLTTPAVDVGMANVNANIEVRMPESRWTLFLFGPQMGPAVLFWGVLIVVVIIAIGLGRTRQTPLKTHQWLLLGVGLSQTIIGVAMLVVGWLFAMGWRKRLGASMKPKAFNAMQVGLGLLTLLAMLGLIGAVGFGLLGHPDMQISGNSSHAMTLKWYADQSTQQLPTATVVSAPMWLYRALMLAWSLWLAFALLGWLKWAWQCFLSGGHWQQIPGGKKQSSSTKGQHDSQNDPRADEKSAQKIQGDNEHKGE</sequence>